<dbReference type="Pfam" id="PF23593">
    <property type="entry name" value="HEAT_ATR"/>
    <property type="match status" value="1"/>
</dbReference>
<keyword evidence="4" id="KW-0227">DNA damage</keyword>
<proteinExistence type="inferred from homology"/>
<dbReference type="GO" id="GO:0000723">
    <property type="term" value="P:telomere maintenance"/>
    <property type="evidence" value="ECO:0007669"/>
    <property type="project" value="TreeGrafter"/>
</dbReference>
<comment type="subcellular location">
    <subcellularLocation>
        <location evidence="1">Nucleus</location>
    </subcellularLocation>
</comment>
<reference evidence="8" key="1">
    <citation type="journal article" date="2024" name="Gigascience">
        <title>Chromosome-level genome of the poultry shaft louse Menopon gallinae provides insight into the host-switching and adaptive evolution of parasitic lice.</title>
        <authorList>
            <person name="Xu Y."/>
            <person name="Ma L."/>
            <person name="Liu S."/>
            <person name="Liang Y."/>
            <person name="Liu Q."/>
            <person name="He Z."/>
            <person name="Tian L."/>
            <person name="Duan Y."/>
            <person name="Cai W."/>
            <person name="Li H."/>
            <person name="Song F."/>
        </authorList>
    </citation>
    <scope>NUCLEOTIDE SEQUENCE</scope>
    <source>
        <strain evidence="8">Cailab_2023a</strain>
    </source>
</reference>
<evidence type="ECO:0008006" key="9">
    <source>
        <dbReference type="Google" id="ProtNLM"/>
    </source>
</evidence>
<evidence type="ECO:0000256" key="5">
    <source>
        <dbReference type="ARBA" id="ARBA00023242"/>
    </source>
</evidence>
<dbReference type="InterPro" id="IPR036940">
    <property type="entry name" value="PI3/4_kinase_cat_sf"/>
</dbReference>
<evidence type="ECO:0000256" key="1">
    <source>
        <dbReference type="ARBA" id="ARBA00004123"/>
    </source>
</evidence>
<dbReference type="SMART" id="SM00146">
    <property type="entry name" value="PI3Kc"/>
    <property type="match status" value="1"/>
</dbReference>
<dbReference type="GO" id="GO:0000077">
    <property type="term" value="P:DNA damage checkpoint signaling"/>
    <property type="evidence" value="ECO:0007669"/>
    <property type="project" value="TreeGrafter"/>
</dbReference>
<evidence type="ECO:0000259" key="6">
    <source>
        <dbReference type="PROSITE" id="PS50290"/>
    </source>
</evidence>
<dbReference type="GO" id="GO:0005694">
    <property type="term" value="C:chromosome"/>
    <property type="evidence" value="ECO:0007669"/>
    <property type="project" value="TreeGrafter"/>
</dbReference>
<feature type="domain" description="PI3K/PI4K catalytic" evidence="6">
    <location>
        <begin position="268"/>
        <end position="572"/>
    </location>
</feature>
<dbReference type="GO" id="GO:0004674">
    <property type="term" value="F:protein serine/threonine kinase activity"/>
    <property type="evidence" value="ECO:0007669"/>
    <property type="project" value="UniProtKB-KW"/>
</dbReference>
<dbReference type="Gene3D" id="3.30.1010.10">
    <property type="entry name" value="Phosphatidylinositol 3-kinase Catalytic Subunit, Chain A, domain 4"/>
    <property type="match status" value="1"/>
</dbReference>
<evidence type="ECO:0000256" key="3">
    <source>
        <dbReference type="ARBA" id="ARBA00022527"/>
    </source>
</evidence>
<accession>A0AAW2H757</accession>
<evidence type="ECO:0000259" key="7">
    <source>
        <dbReference type="PROSITE" id="PS51190"/>
    </source>
</evidence>
<comment type="caution">
    <text evidence="8">The sequence shown here is derived from an EMBL/GenBank/DDBJ whole genome shotgun (WGS) entry which is preliminary data.</text>
</comment>
<name>A0AAW2H757_9NEOP</name>
<dbReference type="InterPro" id="IPR000403">
    <property type="entry name" value="PI3/4_kinase_cat_dom"/>
</dbReference>
<dbReference type="InterPro" id="IPR050517">
    <property type="entry name" value="DDR_Repair_Kinase"/>
</dbReference>
<dbReference type="GO" id="GO:0005634">
    <property type="term" value="C:nucleus"/>
    <property type="evidence" value="ECO:0007669"/>
    <property type="project" value="UniProtKB-SubCell"/>
</dbReference>
<keyword evidence="3" id="KW-0808">Transferase</keyword>
<dbReference type="EMBL" id="JARGDH010000006">
    <property type="protein sequence ID" value="KAL0265622.1"/>
    <property type="molecule type" value="Genomic_DNA"/>
</dbReference>
<dbReference type="PROSITE" id="PS51190">
    <property type="entry name" value="FATC"/>
    <property type="match status" value="1"/>
</dbReference>
<gene>
    <name evidence="8" type="ORF">PYX00_011335</name>
</gene>
<dbReference type="PANTHER" id="PTHR11139:SF69">
    <property type="entry name" value="SERINE_THREONINE-PROTEIN KINASE ATR"/>
    <property type="match status" value="1"/>
</dbReference>
<keyword evidence="5" id="KW-0539">Nucleus</keyword>
<dbReference type="PANTHER" id="PTHR11139">
    <property type="entry name" value="ATAXIA TELANGIECTASIA MUTATED ATM -RELATED"/>
    <property type="match status" value="1"/>
</dbReference>
<dbReference type="InterPro" id="IPR011009">
    <property type="entry name" value="Kinase-like_dom_sf"/>
</dbReference>
<dbReference type="Pfam" id="PF02260">
    <property type="entry name" value="FATC"/>
    <property type="match status" value="1"/>
</dbReference>
<dbReference type="Gene3D" id="1.10.1070.11">
    <property type="entry name" value="Phosphatidylinositol 3-/4-kinase, catalytic domain"/>
    <property type="match status" value="1"/>
</dbReference>
<dbReference type="SMART" id="SM01343">
    <property type="entry name" value="FATC"/>
    <property type="match status" value="1"/>
</dbReference>
<dbReference type="InterPro" id="IPR057564">
    <property type="entry name" value="HEAT_ATR"/>
</dbReference>
<dbReference type="Pfam" id="PF00454">
    <property type="entry name" value="PI3_PI4_kinase"/>
    <property type="match status" value="1"/>
</dbReference>
<dbReference type="CDD" id="cd00892">
    <property type="entry name" value="PIKKc_ATR"/>
    <property type="match status" value="1"/>
</dbReference>
<evidence type="ECO:0000256" key="2">
    <source>
        <dbReference type="ARBA" id="ARBA00010769"/>
    </source>
</evidence>
<dbReference type="SUPFAM" id="SSF56112">
    <property type="entry name" value="Protein kinase-like (PK-like)"/>
    <property type="match status" value="1"/>
</dbReference>
<keyword evidence="3" id="KW-0418">Kinase</keyword>
<dbReference type="GO" id="GO:0006281">
    <property type="term" value="P:DNA repair"/>
    <property type="evidence" value="ECO:0007669"/>
    <property type="project" value="TreeGrafter"/>
</dbReference>
<evidence type="ECO:0000313" key="8">
    <source>
        <dbReference type="EMBL" id="KAL0265622.1"/>
    </source>
</evidence>
<protein>
    <recommendedName>
        <fullName evidence="9">Non-specific serine/threonine protein kinase</fullName>
    </recommendedName>
</protein>
<keyword evidence="3" id="KW-0723">Serine/threonine-protein kinase</keyword>
<dbReference type="AlphaFoldDB" id="A0AAW2H757"/>
<evidence type="ECO:0000256" key="4">
    <source>
        <dbReference type="ARBA" id="ARBA00022763"/>
    </source>
</evidence>
<organism evidence="8">
    <name type="scientific">Menopon gallinae</name>
    <name type="common">poultry shaft louse</name>
    <dbReference type="NCBI Taxonomy" id="328185"/>
    <lineage>
        <taxon>Eukaryota</taxon>
        <taxon>Metazoa</taxon>
        <taxon>Ecdysozoa</taxon>
        <taxon>Arthropoda</taxon>
        <taxon>Hexapoda</taxon>
        <taxon>Insecta</taxon>
        <taxon>Pterygota</taxon>
        <taxon>Neoptera</taxon>
        <taxon>Paraneoptera</taxon>
        <taxon>Psocodea</taxon>
        <taxon>Troctomorpha</taxon>
        <taxon>Phthiraptera</taxon>
        <taxon>Amblycera</taxon>
        <taxon>Menoponidae</taxon>
        <taxon>Menopon</taxon>
    </lineage>
</organism>
<dbReference type="InterPro" id="IPR003152">
    <property type="entry name" value="FATC_dom"/>
</dbReference>
<dbReference type="PROSITE" id="PS50290">
    <property type="entry name" value="PI3_4_KINASE_3"/>
    <property type="match status" value="1"/>
</dbReference>
<comment type="similarity">
    <text evidence="2">Belongs to the PI3/PI4-kinase family. ATM subfamily.</text>
</comment>
<sequence length="580" mass="67469">MHSQLAPGMALQGVVRRVDAKTSLKRLLTLLPESDPLYTKGLVFQAKVSNSRSLFEETLKRVGNSEKLFYYQGKYLEKHDVLRAMESYKNSLHYGKRFNKETIPLIFHLFCEEGSAKKKTTFYRDGKKIIEDIIGRMPGRETLLPFFNQIIPKISHNKPEVVDVISKILRNLFNDFPLLTFWNSLIFINSTHQETAKRLERVIDEMSFDSKIILKSFRQVSAIFVEISQHPANTSTLSFSKHFRKFMDLLPTRVSMPDSLYSTTIEAVGDEIQVFSSLQSPKRIELIGKNGVSYMFLCKPNDDLRKDNRFMDLALLLNNIFVGEPECKEHMEIRRYNVVPITHKNGLIEWISGLRSFKAICEAYYQKDGLSISEVVQKFRTKKKIGVEKYREVVRAYPPVFHRWFEDEFLDPRAWFRARRRYIQTYAVMNCVGWFMGLGDRHGENIMFDVVTGDTVHVDLNCLFERGRNFEVPERVPFRLTQNIVDAFGVLRTEGPYRKTLETTLKVIFDRRDLIVANLLSFLYDPLFEWNKKLSGEQIIQSLKNKLVSSDVQDKADELIQDATSESNLGNMYIGWLSFV</sequence>
<feature type="domain" description="FATC" evidence="7">
    <location>
        <begin position="548"/>
        <end position="580"/>
    </location>
</feature>